<dbReference type="AlphaFoldDB" id="A0A0B1T028"/>
<feature type="region of interest" description="Disordered" evidence="1">
    <location>
        <begin position="62"/>
        <end position="84"/>
    </location>
</feature>
<sequence>MTKMMQLDPAWIARRFVPEKATSNSVNVDNFTDVPEKTVLLETAEERRQAAELFGLLPPEEDESEVAGETSEFVLLPPDSSDED</sequence>
<evidence type="ECO:0000256" key="1">
    <source>
        <dbReference type="SAM" id="MobiDB-lite"/>
    </source>
</evidence>
<accession>A0A0B1T028</accession>
<evidence type="ECO:0000313" key="2">
    <source>
        <dbReference type="EMBL" id="KHJ90898.1"/>
    </source>
</evidence>
<keyword evidence="3" id="KW-1185">Reference proteome</keyword>
<gene>
    <name evidence="2" type="ORF">OESDEN_09245</name>
</gene>
<dbReference type="OrthoDB" id="5876500at2759"/>
<reference evidence="2 3" key="1">
    <citation type="submission" date="2014-03" db="EMBL/GenBank/DDBJ databases">
        <title>Draft genome of the hookworm Oesophagostomum dentatum.</title>
        <authorList>
            <person name="Mitreva M."/>
        </authorList>
    </citation>
    <scope>NUCLEOTIDE SEQUENCE [LARGE SCALE GENOMIC DNA]</scope>
    <source>
        <strain evidence="2 3">OD-Hann</strain>
    </source>
</reference>
<name>A0A0B1T028_OESDE</name>
<dbReference type="Proteomes" id="UP000053660">
    <property type="component" value="Unassembled WGS sequence"/>
</dbReference>
<organism evidence="2 3">
    <name type="scientific">Oesophagostomum dentatum</name>
    <name type="common">Nodular worm</name>
    <dbReference type="NCBI Taxonomy" id="61180"/>
    <lineage>
        <taxon>Eukaryota</taxon>
        <taxon>Metazoa</taxon>
        <taxon>Ecdysozoa</taxon>
        <taxon>Nematoda</taxon>
        <taxon>Chromadorea</taxon>
        <taxon>Rhabditida</taxon>
        <taxon>Rhabditina</taxon>
        <taxon>Rhabditomorpha</taxon>
        <taxon>Strongyloidea</taxon>
        <taxon>Strongylidae</taxon>
        <taxon>Oesophagostomum</taxon>
    </lineage>
</organism>
<dbReference type="EMBL" id="KN552550">
    <property type="protein sequence ID" value="KHJ90898.1"/>
    <property type="molecule type" value="Genomic_DNA"/>
</dbReference>
<protein>
    <submittedName>
        <fullName evidence="2">Uncharacterized protein</fullName>
    </submittedName>
</protein>
<proteinExistence type="predicted"/>
<evidence type="ECO:0000313" key="3">
    <source>
        <dbReference type="Proteomes" id="UP000053660"/>
    </source>
</evidence>